<feature type="domain" description="MHD1" evidence="2">
    <location>
        <begin position="584"/>
        <end position="727"/>
    </location>
</feature>
<feature type="compositionally biased region" description="Low complexity" evidence="1">
    <location>
        <begin position="19"/>
        <end position="31"/>
    </location>
</feature>
<dbReference type="EMBL" id="RDQH01000341">
    <property type="protein sequence ID" value="RXH72678.1"/>
    <property type="molecule type" value="Genomic_DNA"/>
</dbReference>
<reference evidence="4 5" key="1">
    <citation type="submission" date="2018-10" db="EMBL/GenBank/DDBJ databases">
        <title>A high-quality apple genome assembly.</title>
        <authorList>
            <person name="Hu J."/>
        </authorList>
    </citation>
    <scope>NUCLEOTIDE SEQUENCE [LARGE SCALE GENOMIC DNA]</scope>
    <source>
        <strain evidence="5">cv. HFTH1</strain>
        <tissue evidence="4">Young leaf</tissue>
    </source>
</reference>
<dbReference type="AlphaFoldDB" id="A0A498HMF1"/>
<evidence type="ECO:0000259" key="3">
    <source>
        <dbReference type="PROSITE" id="PS51259"/>
    </source>
</evidence>
<organism evidence="4 5">
    <name type="scientific">Malus domestica</name>
    <name type="common">Apple</name>
    <name type="synonym">Pyrus malus</name>
    <dbReference type="NCBI Taxonomy" id="3750"/>
    <lineage>
        <taxon>Eukaryota</taxon>
        <taxon>Viridiplantae</taxon>
        <taxon>Streptophyta</taxon>
        <taxon>Embryophyta</taxon>
        <taxon>Tracheophyta</taxon>
        <taxon>Spermatophyta</taxon>
        <taxon>Magnoliopsida</taxon>
        <taxon>eudicotyledons</taxon>
        <taxon>Gunneridae</taxon>
        <taxon>Pentapetalae</taxon>
        <taxon>rosids</taxon>
        <taxon>fabids</taxon>
        <taxon>Rosales</taxon>
        <taxon>Rosaceae</taxon>
        <taxon>Amygdaloideae</taxon>
        <taxon>Maleae</taxon>
        <taxon>Malus</taxon>
    </lineage>
</organism>
<dbReference type="InterPro" id="IPR008528">
    <property type="entry name" value="unc-13_homologue"/>
</dbReference>
<keyword evidence="5" id="KW-1185">Reference proteome</keyword>
<protein>
    <recommendedName>
        <fullName evidence="6">MHD1 domain-containing protein</fullName>
    </recommendedName>
</protein>
<dbReference type="InterPro" id="IPR057984">
    <property type="entry name" value="PATROL1_C"/>
</dbReference>
<feature type="region of interest" description="Disordered" evidence="1">
    <location>
        <begin position="14"/>
        <end position="49"/>
    </location>
</feature>
<feature type="domain" description="MHD2" evidence="3">
    <location>
        <begin position="860"/>
        <end position="970"/>
    </location>
</feature>
<dbReference type="PANTHER" id="PTHR31280:SF4">
    <property type="entry name" value="ELONGATION FACTOR TS (DUF810)"/>
    <property type="match status" value="1"/>
</dbReference>
<gene>
    <name evidence="4" type="ORF">DVH24_012362</name>
</gene>
<proteinExistence type="predicted"/>
<dbReference type="Pfam" id="PF25761">
    <property type="entry name" value="TPR_PATROL1"/>
    <property type="match status" value="1"/>
</dbReference>
<comment type="caution">
    <text evidence="4">The sequence shown here is derived from an EMBL/GenBank/DDBJ whole genome shotgun (WGS) entry which is preliminary data.</text>
</comment>
<dbReference type="PANTHER" id="PTHR31280">
    <property type="entry name" value="PROTEIN UNC-13 HOMOLOG"/>
    <property type="match status" value="1"/>
</dbReference>
<feature type="compositionally biased region" description="Low complexity" evidence="1">
    <location>
        <begin position="124"/>
        <end position="138"/>
    </location>
</feature>
<evidence type="ECO:0000259" key="2">
    <source>
        <dbReference type="PROSITE" id="PS51258"/>
    </source>
</evidence>
<dbReference type="Gene3D" id="1.10.357.50">
    <property type="match status" value="1"/>
</dbReference>
<dbReference type="Proteomes" id="UP000290289">
    <property type="component" value="Chromosome 15"/>
</dbReference>
<name>A0A498HMF1_MALDO</name>
<accession>A0A498HMF1</accession>
<feature type="region of interest" description="Disordered" evidence="1">
    <location>
        <begin position="83"/>
        <end position="152"/>
    </location>
</feature>
<dbReference type="STRING" id="3750.A0A498HMF1"/>
<sequence>MAHLFRDLSSLGQSKRGITAPTTTTATASPAKPLSIPTRSISAMGTDLPSPLGQLSTQLSDSDLRLTAYEIFVAACRTSTGKALTFTPSSADSPTQHANSPNDSPALQRSLTSTAASKMKKALGLKSPGSGSKKSPGSAGSGAGSGPGKPRRAMTVGELMRIQMGISEATDSRVRRALLRISASQVGRRIESVVVPLELLQQLKSSDFTDQQEYDAWQKRTLKILEAGLLLHPHVPLDKSNNAAQRLRQIINGALDRPFETGRNNETLQVLRNAVTALASRSSDGLYDTSHWADGLPLNLRLYERLLEACFDLHDETSIIEEVDELMEHIKKTWSILGMNQMLHNLCFTWVLFHRFVATGQVELDLLYAADSQLAEVAKDAKATKDSEYCKILSSTLTSILGWAEKRLLAYHDTFDSSNIDTMQAIVSLGVVAAKILVEDISNEYRRRRKNEVDVARSRIDTYIRSSLRTAFAQASPQYLPLIPPFPSFTKRENATNIISILRMEKADSSRRASRHQPNPLPVLAILAKDVGELAVKEKEVFSPILKRWHPFAAGVAVATLHACYANEIKQFISGIAELTPDAVQVLRAADKLEKDLVLIAVLDSVDSDDGGKAIIREMPPYEAETAIANLVKVWIKTRVDRLKEWIDRNLQQEVWNPQANEDGYAPSAVEVLRILDETLEAFFQLPIPMHPALLPDLMTGLDRCLQYYVTKAKSGCGSRNTFVPTMPALTRCTIGSKFQGFGKKKEKSPVPQKRNSQVATLNNGDNSFGIPQMCARINTLQRIRSELEVLEKRIITHLRNSESANVEDFSNGLGKKFELTPAACVEAIQQLCEAVAYKMIFHDLSHVLWDGLYVGEPSSCRIDAFLDGLEKNLLIITNTVHERVRTRIITDIMRASFDGFLLVLLAGGPSRAFSQRDSQIIEDDFKALKDLFWANGDGLPSELIDKFSTTVRSVLPLFRTDTDSLVERFRRVTLESYGSSARSRLPLPPTSGQWNPTEPNTLLRVLCYRNDESATKFLKKTYNLPKKL</sequence>
<dbReference type="InterPro" id="IPR014770">
    <property type="entry name" value="Munc13_1"/>
</dbReference>
<evidence type="ECO:0000256" key="1">
    <source>
        <dbReference type="SAM" id="MobiDB-lite"/>
    </source>
</evidence>
<evidence type="ECO:0000313" key="4">
    <source>
        <dbReference type="EMBL" id="RXH72678.1"/>
    </source>
</evidence>
<dbReference type="PROSITE" id="PS51259">
    <property type="entry name" value="MHD2"/>
    <property type="match status" value="1"/>
</dbReference>
<feature type="compositionally biased region" description="Polar residues" evidence="1">
    <location>
        <begin position="83"/>
        <end position="116"/>
    </location>
</feature>
<dbReference type="InterPro" id="IPR014772">
    <property type="entry name" value="Munc13_dom-2"/>
</dbReference>
<evidence type="ECO:0000313" key="5">
    <source>
        <dbReference type="Proteomes" id="UP000290289"/>
    </source>
</evidence>
<evidence type="ECO:0008006" key="6">
    <source>
        <dbReference type="Google" id="ProtNLM"/>
    </source>
</evidence>
<dbReference type="PROSITE" id="PS51258">
    <property type="entry name" value="MHD1"/>
    <property type="match status" value="1"/>
</dbReference>